<dbReference type="EMBL" id="CAEZSR010000357">
    <property type="protein sequence ID" value="CAB4603014.1"/>
    <property type="molecule type" value="Genomic_DNA"/>
</dbReference>
<feature type="transmembrane region" description="Helical" evidence="1">
    <location>
        <begin position="174"/>
        <end position="206"/>
    </location>
</feature>
<protein>
    <submittedName>
        <fullName evidence="2">Unannotated protein</fullName>
    </submittedName>
</protein>
<feature type="transmembrane region" description="Helical" evidence="1">
    <location>
        <begin position="226"/>
        <end position="252"/>
    </location>
</feature>
<gene>
    <name evidence="2" type="ORF">UFOPK1493_04459</name>
</gene>
<keyword evidence="1" id="KW-1133">Transmembrane helix</keyword>
<evidence type="ECO:0000256" key="1">
    <source>
        <dbReference type="SAM" id="Phobius"/>
    </source>
</evidence>
<organism evidence="2">
    <name type="scientific">freshwater metagenome</name>
    <dbReference type="NCBI Taxonomy" id="449393"/>
    <lineage>
        <taxon>unclassified sequences</taxon>
        <taxon>metagenomes</taxon>
        <taxon>ecological metagenomes</taxon>
    </lineage>
</organism>
<keyword evidence="1" id="KW-0812">Transmembrane</keyword>
<dbReference type="AlphaFoldDB" id="A0A6J6GV96"/>
<reference evidence="2" key="1">
    <citation type="submission" date="2020-05" db="EMBL/GenBank/DDBJ databases">
        <authorList>
            <person name="Chiriac C."/>
            <person name="Salcher M."/>
            <person name="Ghai R."/>
            <person name="Kavagutti S V."/>
        </authorList>
    </citation>
    <scope>NUCLEOTIDE SEQUENCE</scope>
</reference>
<evidence type="ECO:0000313" key="2">
    <source>
        <dbReference type="EMBL" id="CAB4603014.1"/>
    </source>
</evidence>
<feature type="transmembrane region" description="Helical" evidence="1">
    <location>
        <begin position="43"/>
        <end position="66"/>
    </location>
</feature>
<name>A0A6J6GV96_9ZZZZ</name>
<proteinExistence type="predicted"/>
<accession>A0A6J6GV96</accession>
<sequence length="285" mass="29245">MIVVVSFVAGAIASAALWRAMAPQFRSSDVLRRQNYRGHELPVASGVVIVLAVVLVTAAVSVLARFGGVSSWERERVIALLAFVGGTLGFGFIGLLDDLVGATSTKGFRGHLGALARGRVTTGLVKLVWGVLLGVLVAPGSGWDGVRAGVLIAAAANVGNLFDRAPGRTVKVSLVGGAVVLALGVSAVEVSSVMLVLGAGAGLLVVDLREQAMLGDTGSNVLGAAVGMGLVLACGPTGEWVALGVLVALNLASERVSFTRVIDATPPLRWFDRLGALPERRRAPR</sequence>
<keyword evidence="1" id="KW-0472">Membrane</keyword>
<feature type="transmembrane region" description="Helical" evidence="1">
    <location>
        <begin position="78"/>
        <end position="96"/>
    </location>
</feature>